<sequence length="184" mass="20634">MIKLGSLITIIALCAWAFIACVQEPDYSTTPSIEFESIKKITKISNDGFGGKAKIDSVVMTIKFQDGDGDLGITTAEKNSDPKYKDYRNFEVDVLFKKNGKFIPVTFSPKLGGLMNFPFKPDQKPGPIEGYISYSTQFVYAFYKGYSPDFTEKNDTLAFRISIKDKAFHQSNTIETSPIVIFQD</sequence>
<evidence type="ECO:0000313" key="2">
    <source>
        <dbReference type="Proteomes" id="UP000245468"/>
    </source>
</evidence>
<evidence type="ECO:0000313" key="1">
    <source>
        <dbReference type="EMBL" id="AWL08322.1"/>
    </source>
</evidence>
<organism evidence="1 2">
    <name type="scientific">Aquirufa nivalisilvae</name>
    <dbReference type="NCBI Taxonomy" id="2516557"/>
    <lineage>
        <taxon>Bacteria</taxon>
        <taxon>Pseudomonadati</taxon>
        <taxon>Bacteroidota</taxon>
        <taxon>Cytophagia</taxon>
        <taxon>Cytophagales</taxon>
        <taxon>Flectobacillaceae</taxon>
        <taxon>Aquirufa</taxon>
    </lineage>
</organism>
<dbReference type="AlphaFoldDB" id="A0A2S2DSQ1"/>
<dbReference type="EMBL" id="CP029346">
    <property type="protein sequence ID" value="AWL08322.1"/>
    <property type="molecule type" value="Genomic_DNA"/>
</dbReference>
<name>A0A2S2DSQ1_9BACT</name>
<dbReference type="Proteomes" id="UP000245468">
    <property type="component" value="Chromosome"/>
</dbReference>
<protein>
    <submittedName>
        <fullName evidence="1">Uncharacterized protein</fullName>
    </submittedName>
</protein>
<keyword evidence="2" id="KW-1185">Reference proteome</keyword>
<dbReference type="OrthoDB" id="980982at2"/>
<accession>A0A2S2DSQ1</accession>
<gene>
    <name evidence="1" type="ORF">HME7025_00450</name>
</gene>
<dbReference type="KEGG" id="psez:HME7025_00450"/>
<dbReference type="RefSeq" id="WP_109322080.1">
    <property type="nucleotide sequence ID" value="NZ_CP029346.1"/>
</dbReference>
<proteinExistence type="predicted"/>
<dbReference type="PROSITE" id="PS51257">
    <property type="entry name" value="PROKAR_LIPOPROTEIN"/>
    <property type="match status" value="1"/>
</dbReference>
<reference evidence="2" key="1">
    <citation type="submission" date="2018-05" db="EMBL/GenBank/DDBJ databases">
        <title>Pseudarcicella sp. HME7025 Genome sequencing and assembly.</title>
        <authorList>
            <person name="Kim H."/>
            <person name="Kang H."/>
            <person name="Joh K."/>
        </authorList>
    </citation>
    <scope>NUCLEOTIDE SEQUENCE [LARGE SCALE GENOMIC DNA]</scope>
    <source>
        <strain evidence="2">HME7025</strain>
    </source>
</reference>